<dbReference type="InterPro" id="IPR001584">
    <property type="entry name" value="Integrase_cat-core"/>
</dbReference>
<dbReference type="Proteomes" id="UP000654345">
    <property type="component" value="Unassembled WGS sequence"/>
</dbReference>
<evidence type="ECO:0000313" key="2">
    <source>
        <dbReference type="EMBL" id="GHO60899.1"/>
    </source>
</evidence>
<dbReference type="PANTHER" id="PTHR46889:SF7">
    <property type="entry name" value="TRANSPOSASE FOR INSERTION SEQUENCE ELEMENT IS904"/>
    <property type="match status" value="1"/>
</dbReference>
<reference evidence="2 3" key="1">
    <citation type="journal article" date="2021" name="Int. J. Syst. Evol. Microbiol.">
        <title>Reticulibacter mediterranei gen. nov., sp. nov., within the new family Reticulibacteraceae fam. nov., and Ktedonospora formicarum gen. nov., sp. nov., Ktedonobacter robiniae sp. nov., Dictyobacter formicarum sp. nov. and Dictyobacter arantiisoli sp. nov., belonging to the class Ktedonobacteria.</title>
        <authorList>
            <person name="Yabe S."/>
            <person name="Zheng Y."/>
            <person name="Wang C.M."/>
            <person name="Sakai Y."/>
            <person name="Abe K."/>
            <person name="Yokota A."/>
            <person name="Donadio S."/>
            <person name="Cavaletti L."/>
            <person name="Monciardini P."/>
        </authorList>
    </citation>
    <scope>NUCLEOTIDE SEQUENCE [LARGE SCALE GENOMIC DNA]</scope>
    <source>
        <strain evidence="2 3">SOSP1-30</strain>
    </source>
</reference>
<accession>A0ABQ3V6N9</accession>
<dbReference type="PANTHER" id="PTHR46889">
    <property type="entry name" value="TRANSPOSASE INSF FOR INSERTION SEQUENCE IS3B-RELATED"/>
    <property type="match status" value="1"/>
</dbReference>
<proteinExistence type="predicted"/>
<protein>
    <recommendedName>
        <fullName evidence="1">Integrase catalytic domain-containing protein</fullName>
    </recommendedName>
</protein>
<dbReference type="Pfam" id="PF13333">
    <property type="entry name" value="rve_2"/>
    <property type="match status" value="1"/>
</dbReference>
<organism evidence="2 3">
    <name type="scientific">Ktedonobacter robiniae</name>
    <dbReference type="NCBI Taxonomy" id="2778365"/>
    <lineage>
        <taxon>Bacteria</taxon>
        <taxon>Bacillati</taxon>
        <taxon>Chloroflexota</taxon>
        <taxon>Ktedonobacteria</taxon>
        <taxon>Ktedonobacterales</taxon>
        <taxon>Ktedonobacteraceae</taxon>
        <taxon>Ktedonobacter</taxon>
    </lineage>
</organism>
<evidence type="ECO:0000259" key="1">
    <source>
        <dbReference type="Pfam" id="PF13333"/>
    </source>
</evidence>
<feature type="domain" description="Integrase catalytic" evidence="1">
    <location>
        <begin position="6"/>
        <end position="57"/>
    </location>
</feature>
<evidence type="ECO:0000313" key="3">
    <source>
        <dbReference type="Proteomes" id="UP000654345"/>
    </source>
</evidence>
<dbReference type="InterPro" id="IPR012337">
    <property type="entry name" value="RNaseH-like_sf"/>
</dbReference>
<dbReference type="RefSeq" id="WP_201376925.1">
    <property type="nucleotide sequence ID" value="NZ_BNJG01000007.1"/>
</dbReference>
<dbReference type="InterPro" id="IPR050900">
    <property type="entry name" value="Transposase_IS3/IS150/IS904"/>
</dbReference>
<dbReference type="SUPFAM" id="SSF53098">
    <property type="entry name" value="Ribonuclease H-like"/>
    <property type="match status" value="1"/>
</dbReference>
<keyword evidence="3" id="KW-1185">Reference proteome</keyword>
<name>A0ABQ3V6N9_9CHLR</name>
<sequence length="66" mass="7483">MTCSLSFFKTLKMEEVYLKEYESFANTETNLGEFIEQVYNTKRLHSSLGYLPPAEFEAAYASVAGS</sequence>
<gene>
    <name evidence="2" type="ORF">KSB_93740</name>
</gene>
<comment type="caution">
    <text evidence="2">The sequence shown here is derived from an EMBL/GenBank/DDBJ whole genome shotgun (WGS) entry which is preliminary data.</text>
</comment>
<dbReference type="EMBL" id="BNJG01000007">
    <property type="protein sequence ID" value="GHO60899.1"/>
    <property type="molecule type" value="Genomic_DNA"/>
</dbReference>